<feature type="region of interest" description="Disordered" evidence="1">
    <location>
        <begin position="304"/>
        <end position="324"/>
    </location>
</feature>
<dbReference type="AlphaFoldDB" id="A0A0C3DHH8"/>
<dbReference type="HOGENOM" id="CLU_024271_0_0_1"/>
<organism evidence="2 3">
    <name type="scientific">Scleroderma citrinum Foug A</name>
    <dbReference type="NCBI Taxonomy" id="1036808"/>
    <lineage>
        <taxon>Eukaryota</taxon>
        <taxon>Fungi</taxon>
        <taxon>Dikarya</taxon>
        <taxon>Basidiomycota</taxon>
        <taxon>Agaricomycotina</taxon>
        <taxon>Agaricomycetes</taxon>
        <taxon>Agaricomycetidae</taxon>
        <taxon>Boletales</taxon>
        <taxon>Sclerodermatineae</taxon>
        <taxon>Sclerodermataceae</taxon>
        <taxon>Scleroderma</taxon>
    </lineage>
</organism>
<dbReference type="Proteomes" id="UP000053989">
    <property type="component" value="Unassembled WGS sequence"/>
</dbReference>
<gene>
    <name evidence="2" type="ORF">SCLCIDRAFT_124937</name>
</gene>
<evidence type="ECO:0000313" key="2">
    <source>
        <dbReference type="EMBL" id="KIM60130.1"/>
    </source>
</evidence>
<dbReference type="EMBL" id="KN822066">
    <property type="protein sequence ID" value="KIM60130.1"/>
    <property type="molecule type" value="Genomic_DNA"/>
</dbReference>
<dbReference type="OrthoDB" id="3211970at2759"/>
<reference evidence="2 3" key="1">
    <citation type="submission" date="2014-04" db="EMBL/GenBank/DDBJ databases">
        <authorList>
            <consortium name="DOE Joint Genome Institute"/>
            <person name="Kuo A."/>
            <person name="Kohler A."/>
            <person name="Nagy L.G."/>
            <person name="Floudas D."/>
            <person name="Copeland A."/>
            <person name="Barry K.W."/>
            <person name="Cichocki N."/>
            <person name="Veneault-Fourrey C."/>
            <person name="LaButti K."/>
            <person name="Lindquist E.A."/>
            <person name="Lipzen A."/>
            <person name="Lundell T."/>
            <person name="Morin E."/>
            <person name="Murat C."/>
            <person name="Sun H."/>
            <person name="Tunlid A."/>
            <person name="Henrissat B."/>
            <person name="Grigoriev I.V."/>
            <person name="Hibbett D.S."/>
            <person name="Martin F."/>
            <person name="Nordberg H.P."/>
            <person name="Cantor M.N."/>
            <person name="Hua S.X."/>
        </authorList>
    </citation>
    <scope>NUCLEOTIDE SEQUENCE [LARGE SCALE GENOMIC DNA]</scope>
    <source>
        <strain evidence="2 3">Foug A</strain>
    </source>
</reference>
<reference evidence="3" key="2">
    <citation type="submission" date="2015-01" db="EMBL/GenBank/DDBJ databases">
        <title>Evolutionary Origins and Diversification of the Mycorrhizal Mutualists.</title>
        <authorList>
            <consortium name="DOE Joint Genome Institute"/>
            <consortium name="Mycorrhizal Genomics Consortium"/>
            <person name="Kohler A."/>
            <person name="Kuo A."/>
            <person name="Nagy L.G."/>
            <person name="Floudas D."/>
            <person name="Copeland A."/>
            <person name="Barry K.W."/>
            <person name="Cichocki N."/>
            <person name="Veneault-Fourrey C."/>
            <person name="LaButti K."/>
            <person name="Lindquist E.A."/>
            <person name="Lipzen A."/>
            <person name="Lundell T."/>
            <person name="Morin E."/>
            <person name="Murat C."/>
            <person name="Riley R."/>
            <person name="Ohm R."/>
            <person name="Sun H."/>
            <person name="Tunlid A."/>
            <person name="Henrissat B."/>
            <person name="Grigoriev I.V."/>
            <person name="Hibbett D.S."/>
            <person name="Martin F."/>
        </authorList>
    </citation>
    <scope>NUCLEOTIDE SEQUENCE [LARGE SCALE GENOMIC DNA]</scope>
    <source>
        <strain evidence="3">Foug A</strain>
    </source>
</reference>
<accession>A0A0C3DHH8</accession>
<keyword evidence="3" id="KW-1185">Reference proteome</keyword>
<evidence type="ECO:0000256" key="1">
    <source>
        <dbReference type="SAM" id="MobiDB-lite"/>
    </source>
</evidence>
<protein>
    <submittedName>
        <fullName evidence="2">Uncharacterized protein</fullName>
    </submittedName>
</protein>
<dbReference type="InParanoid" id="A0A0C3DHH8"/>
<evidence type="ECO:0000313" key="3">
    <source>
        <dbReference type="Proteomes" id="UP000053989"/>
    </source>
</evidence>
<sequence>MTSDPDERKPWFLYACFSLPQNWILYDYYLSADKSVLYVAACRTSGLRFVYTVPLGMKQASAAFPLLFEGVTESDLGMQYMLRCIHPESSLLLMYEFASSIVVLNWKTRQQGIVPIRLDDPEEAWIVALQLCGPFILSFTPRSIEAHPLPCISHSLRPTHHLPVLRHRIAGPQHQVTLSDVHQSCRNSEETYAVYVLAHGLHSGITYYKVTITLLNDAPPSLSVDLIGKYRTIGIDLPFGRQEGSEDASSESSTPTMRTGFVSHLSLGSTGMRGAWVEWERGSMSRRVVAFTLNPSELLVEKSLDEEFKPHDGESRTSGSPKLSTPHLEGKCIWEYDAQDDMPLCAVSESTGRIVIGSGSGNVQLLECIT</sequence>
<name>A0A0C3DHH8_9AGAM</name>
<proteinExistence type="predicted"/>
<feature type="compositionally biased region" description="Basic and acidic residues" evidence="1">
    <location>
        <begin position="304"/>
        <end position="315"/>
    </location>
</feature>